<evidence type="ECO:0000256" key="1">
    <source>
        <dbReference type="SAM" id="Phobius"/>
    </source>
</evidence>
<keyword evidence="1" id="KW-1133">Transmembrane helix</keyword>
<dbReference type="AlphaFoldDB" id="A0A7G5FG12"/>
<keyword evidence="1" id="KW-0812">Transmembrane</keyword>
<proteinExistence type="predicted"/>
<dbReference type="RefSeq" id="WP_182386374.1">
    <property type="nucleotide sequence ID" value="NZ_CP059833.1"/>
</dbReference>
<organism evidence="2 3">
    <name type="scientific">Corynebacterium hindlerae</name>
    <dbReference type="NCBI Taxonomy" id="699041"/>
    <lineage>
        <taxon>Bacteria</taxon>
        <taxon>Bacillati</taxon>
        <taxon>Actinomycetota</taxon>
        <taxon>Actinomycetes</taxon>
        <taxon>Mycobacteriales</taxon>
        <taxon>Corynebacteriaceae</taxon>
        <taxon>Corynebacterium</taxon>
    </lineage>
</organism>
<feature type="transmembrane region" description="Helical" evidence="1">
    <location>
        <begin position="28"/>
        <end position="49"/>
    </location>
</feature>
<evidence type="ECO:0000313" key="2">
    <source>
        <dbReference type="EMBL" id="QMV85553.1"/>
    </source>
</evidence>
<gene>
    <name evidence="2" type="ORF">HW450_02040</name>
</gene>
<reference evidence="2 3" key="1">
    <citation type="submission" date="2020-07" db="EMBL/GenBank/DDBJ databases">
        <title>non toxigenic Corynebacterium sp. nov from a clinical source.</title>
        <authorList>
            <person name="Bernier A.-M."/>
            <person name="Bernard K."/>
        </authorList>
    </citation>
    <scope>NUCLEOTIDE SEQUENCE [LARGE SCALE GENOMIC DNA]</scope>
    <source>
        <strain evidence="3">NML 93-0612</strain>
    </source>
</reference>
<feature type="transmembrane region" description="Helical" evidence="1">
    <location>
        <begin position="5"/>
        <end position="22"/>
    </location>
</feature>
<protein>
    <submittedName>
        <fullName evidence="2">Uncharacterized protein</fullName>
    </submittedName>
</protein>
<evidence type="ECO:0000313" key="3">
    <source>
        <dbReference type="Proteomes" id="UP000515570"/>
    </source>
</evidence>
<dbReference type="Proteomes" id="UP000515570">
    <property type="component" value="Chromosome"/>
</dbReference>
<sequence>MRIKILVIFGFVSLGLCLFGVFQPNSQISRIAAPVATLYILLSIAFFISENEKKRSSDKG</sequence>
<accession>A0A7G5FG12</accession>
<keyword evidence="1" id="KW-0472">Membrane</keyword>
<name>A0A7G5FG12_9CORY</name>
<keyword evidence="3" id="KW-1185">Reference proteome</keyword>
<dbReference type="EMBL" id="CP059833">
    <property type="protein sequence ID" value="QMV85553.1"/>
    <property type="molecule type" value="Genomic_DNA"/>
</dbReference>